<evidence type="ECO:0000313" key="1">
    <source>
        <dbReference type="EMBL" id="KRL59374.1"/>
    </source>
</evidence>
<dbReference type="PATRIC" id="fig|1423747.3.peg.1654"/>
<dbReference type="Proteomes" id="UP000051264">
    <property type="component" value="Unassembled WGS sequence"/>
</dbReference>
<dbReference type="AlphaFoldDB" id="A0A0R1RSJ6"/>
<dbReference type="CDD" id="cd12218">
    <property type="entry name" value="Csn2"/>
    <property type="match status" value="1"/>
</dbReference>
<organism evidence="1 2">
    <name type="scientific">Latilactobacillus fuchuensis DSM 14340 = JCM 11249</name>
    <dbReference type="NCBI Taxonomy" id="1423747"/>
    <lineage>
        <taxon>Bacteria</taxon>
        <taxon>Bacillati</taxon>
        <taxon>Bacillota</taxon>
        <taxon>Bacilli</taxon>
        <taxon>Lactobacillales</taxon>
        <taxon>Lactobacillaceae</taxon>
        <taxon>Latilactobacillus</taxon>
    </lineage>
</organism>
<evidence type="ECO:0000313" key="2">
    <source>
        <dbReference type="Proteomes" id="UP000051264"/>
    </source>
</evidence>
<dbReference type="eggNOG" id="ENOG502ZJGW">
    <property type="taxonomic scope" value="Bacteria"/>
</dbReference>
<dbReference type="STRING" id="1423747.FC69_GL001626"/>
<dbReference type="Gene3D" id="3.40.50.11940">
    <property type="match status" value="1"/>
</dbReference>
<dbReference type="InterPro" id="IPR010146">
    <property type="entry name" value="CRISPR-assoc_prot_Csn2-typ"/>
</dbReference>
<name>A0A0R1RSJ6_9LACO</name>
<dbReference type="Pfam" id="PF09711">
    <property type="entry name" value="Cas_Csn2"/>
    <property type="match status" value="1"/>
</dbReference>
<dbReference type="EMBL" id="AZEX01000047">
    <property type="protein sequence ID" value="KRL59374.1"/>
    <property type="molecule type" value="Genomic_DNA"/>
</dbReference>
<proteinExistence type="predicted"/>
<dbReference type="InterPro" id="IPR038600">
    <property type="entry name" value="Csn2_sf"/>
</dbReference>
<comment type="caution">
    <text evidence="1">The sequence shown here is derived from an EMBL/GenBank/DDBJ whole genome shotgun (WGS) entry which is preliminary data.</text>
</comment>
<dbReference type="NCBIfam" id="TIGR01866">
    <property type="entry name" value="cas_Csn2"/>
    <property type="match status" value="1"/>
</dbReference>
<gene>
    <name evidence="1" type="ORF">FC69_GL001626</name>
</gene>
<protein>
    <recommendedName>
        <fullName evidence="3">CRISPR-associated Csn2 family protein</fullName>
    </recommendedName>
</protein>
<reference evidence="1 2" key="1">
    <citation type="journal article" date="2015" name="Genome Announc.">
        <title>Expanding the biotechnology potential of lactobacilli through comparative genomics of 213 strains and associated genera.</title>
        <authorList>
            <person name="Sun Z."/>
            <person name="Harris H.M."/>
            <person name="McCann A."/>
            <person name="Guo C."/>
            <person name="Argimon S."/>
            <person name="Zhang W."/>
            <person name="Yang X."/>
            <person name="Jeffery I.B."/>
            <person name="Cooney J.C."/>
            <person name="Kagawa T.F."/>
            <person name="Liu W."/>
            <person name="Song Y."/>
            <person name="Salvetti E."/>
            <person name="Wrobel A."/>
            <person name="Rasinkangas P."/>
            <person name="Parkhill J."/>
            <person name="Rea M.C."/>
            <person name="O'Sullivan O."/>
            <person name="Ritari J."/>
            <person name="Douillard F.P."/>
            <person name="Paul Ross R."/>
            <person name="Yang R."/>
            <person name="Briner A.E."/>
            <person name="Felis G.E."/>
            <person name="de Vos W.M."/>
            <person name="Barrangou R."/>
            <person name="Klaenhammer T.R."/>
            <person name="Caufield P.W."/>
            <person name="Cui Y."/>
            <person name="Zhang H."/>
            <person name="O'Toole P.W."/>
        </authorList>
    </citation>
    <scope>NUCLEOTIDE SEQUENCE [LARGE SCALE GENOMIC DNA]</scope>
    <source>
        <strain evidence="1 2">DSM 14340</strain>
    </source>
</reference>
<evidence type="ECO:0008006" key="3">
    <source>
        <dbReference type="Google" id="ProtNLM"/>
    </source>
</evidence>
<sequence>MYPYRPFEMTNQKITVFSTNSADVYTKLIAGFKEQQETLKISDDQYQLIDIVKSVLWGGEISTLDPNKLFQSRLIKKMAKDLTDNQRQNLIKLDSQMRAAILEAAFMYDLALDIDLELDVQKALKYFNLKFSNDIQTDPYGIIESIVLTASELNETKIIVLMNVSHYLSISQFNELVRLMATLNVKLFIIEFSETSNPTRYQECRYYHIDADYVEWRYDSDEGMMKK</sequence>
<accession>A0A0R1RSJ6</accession>